<sequence>MIKFFKLIIRKCKQSRIIILYIILSILLIYIITIQYYYSNIIFKKSNSSCVDRIKKDEIFDKFDKFEELYKSSQTLCSKRSVKHGYNQRVISISAYQSNKDNIYLVDKILLYTLEFIVEAKHYYPDWRVRVYYHNLNITNDQIINIEKRFDNVDFCYVYDIKILSNIIEYMSGRFHRFIPLGDPYVDIYMSRDIDSPIYQRELLSVNQWLLSDKLYHIMRDHPHHNDVILAGLWGFKISINRTITNNIIKYLFSKSILNCYNSMRGDQDFLRDYVWPIAEKESIQHDSFHCKLYKFSIPFPKPKLSITQFVGCRRPCRYNQDPPGPCPIKCLPHNYTDQYLC</sequence>
<dbReference type="Proteomes" id="UP000663882">
    <property type="component" value="Unassembled WGS sequence"/>
</dbReference>
<proteinExistence type="predicted"/>
<keyword evidence="1" id="KW-1133">Transmembrane helix</keyword>
<evidence type="ECO:0000256" key="1">
    <source>
        <dbReference type="SAM" id="Phobius"/>
    </source>
</evidence>
<evidence type="ECO:0000313" key="6">
    <source>
        <dbReference type="Proteomes" id="UP000663870"/>
    </source>
</evidence>
<evidence type="ECO:0000313" key="7">
    <source>
        <dbReference type="Proteomes" id="UP000663882"/>
    </source>
</evidence>
<dbReference type="AlphaFoldDB" id="A0A814I0Y8"/>
<dbReference type="Proteomes" id="UP000663870">
    <property type="component" value="Unassembled WGS sequence"/>
</dbReference>
<dbReference type="EMBL" id="CAJNOL010001021">
    <property type="protein sequence ID" value="CAF1267296.1"/>
    <property type="molecule type" value="Genomic_DNA"/>
</dbReference>
<name>A0A814I0Y8_9BILA</name>
<dbReference type="EMBL" id="CAJNOH010000576">
    <property type="protein sequence ID" value="CAF1079085.1"/>
    <property type="molecule type" value="Genomic_DNA"/>
</dbReference>
<gene>
    <name evidence="4" type="ORF">JXQ802_LOCUS27801</name>
    <name evidence="5" type="ORF">OTI717_LOCUS35062</name>
    <name evidence="3" type="ORF">PYM288_LOCUS18573</name>
    <name evidence="2" type="ORF">RFH988_LOCUS14979</name>
</gene>
<keyword evidence="1" id="KW-0812">Transmembrane</keyword>
<organism evidence="2 7">
    <name type="scientific">Rotaria sordida</name>
    <dbReference type="NCBI Taxonomy" id="392033"/>
    <lineage>
        <taxon>Eukaryota</taxon>
        <taxon>Metazoa</taxon>
        <taxon>Spiralia</taxon>
        <taxon>Gnathifera</taxon>
        <taxon>Rotifera</taxon>
        <taxon>Eurotatoria</taxon>
        <taxon>Bdelloidea</taxon>
        <taxon>Philodinida</taxon>
        <taxon>Philodinidae</taxon>
        <taxon>Rotaria</taxon>
    </lineage>
</organism>
<evidence type="ECO:0000313" key="4">
    <source>
        <dbReference type="EMBL" id="CAF1267296.1"/>
    </source>
</evidence>
<dbReference type="Proteomes" id="UP000663854">
    <property type="component" value="Unassembled WGS sequence"/>
</dbReference>
<evidence type="ECO:0000313" key="3">
    <source>
        <dbReference type="EMBL" id="CAF1079085.1"/>
    </source>
</evidence>
<protein>
    <submittedName>
        <fullName evidence="2">Uncharacterized protein</fullName>
    </submittedName>
</protein>
<dbReference type="EMBL" id="CAJNOO010000713">
    <property type="protein sequence ID" value="CAF1016707.1"/>
    <property type="molecule type" value="Genomic_DNA"/>
</dbReference>
<dbReference type="EMBL" id="CAJOAX010013151">
    <property type="protein sequence ID" value="CAF4125875.1"/>
    <property type="molecule type" value="Genomic_DNA"/>
</dbReference>
<reference evidence="2" key="1">
    <citation type="submission" date="2021-02" db="EMBL/GenBank/DDBJ databases">
        <authorList>
            <person name="Nowell W R."/>
        </authorList>
    </citation>
    <scope>NUCLEOTIDE SEQUENCE</scope>
</reference>
<feature type="transmembrane region" description="Helical" evidence="1">
    <location>
        <begin position="18"/>
        <end position="38"/>
    </location>
</feature>
<accession>A0A814I0Y8</accession>
<keyword evidence="1" id="KW-0472">Membrane</keyword>
<evidence type="ECO:0000313" key="5">
    <source>
        <dbReference type="EMBL" id="CAF4125875.1"/>
    </source>
</evidence>
<dbReference type="Proteomes" id="UP000663823">
    <property type="component" value="Unassembled WGS sequence"/>
</dbReference>
<keyword evidence="6" id="KW-1185">Reference proteome</keyword>
<dbReference type="OrthoDB" id="204305at2759"/>
<comment type="caution">
    <text evidence="2">The sequence shown here is derived from an EMBL/GenBank/DDBJ whole genome shotgun (WGS) entry which is preliminary data.</text>
</comment>
<evidence type="ECO:0000313" key="2">
    <source>
        <dbReference type="EMBL" id="CAF1016707.1"/>
    </source>
</evidence>